<accession>A0A812HS15</accession>
<feature type="region of interest" description="Disordered" evidence="4">
    <location>
        <begin position="1"/>
        <end position="39"/>
    </location>
</feature>
<keyword evidence="7" id="KW-1185">Reference proteome</keyword>
<feature type="region of interest" description="Disordered" evidence="4">
    <location>
        <begin position="51"/>
        <end position="81"/>
    </location>
</feature>
<evidence type="ECO:0000256" key="3">
    <source>
        <dbReference type="PROSITE-ProRule" id="PRU01379"/>
    </source>
</evidence>
<feature type="compositionally biased region" description="Polar residues" evidence="4">
    <location>
        <begin position="997"/>
        <end position="1013"/>
    </location>
</feature>
<feature type="region of interest" description="Disordered" evidence="4">
    <location>
        <begin position="644"/>
        <end position="779"/>
    </location>
</feature>
<dbReference type="GO" id="GO:0004181">
    <property type="term" value="F:metallocarboxypeptidase activity"/>
    <property type="evidence" value="ECO:0007669"/>
    <property type="project" value="InterPro"/>
</dbReference>
<feature type="compositionally biased region" description="Acidic residues" evidence="4">
    <location>
        <begin position="651"/>
        <end position="665"/>
    </location>
</feature>
<feature type="compositionally biased region" description="Low complexity" evidence="4">
    <location>
        <begin position="949"/>
        <end position="970"/>
    </location>
</feature>
<evidence type="ECO:0000256" key="4">
    <source>
        <dbReference type="SAM" id="MobiDB-lite"/>
    </source>
</evidence>
<dbReference type="AlphaFoldDB" id="A0A812HS15"/>
<dbReference type="Pfam" id="PF00246">
    <property type="entry name" value="Peptidase_M14"/>
    <property type="match status" value="1"/>
</dbReference>
<dbReference type="PANTHER" id="PTHR12756:SF11">
    <property type="entry name" value="CYTOSOLIC CARBOXYPEPTIDASE 1"/>
    <property type="match status" value="1"/>
</dbReference>
<evidence type="ECO:0000259" key="5">
    <source>
        <dbReference type="PROSITE" id="PS52035"/>
    </source>
</evidence>
<comment type="similarity">
    <text evidence="2 3">Belongs to the peptidase M14 family.</text>
</comment>
<dbReference type="GO" id="GO:0006508">
    <property type="term" value="P:proteolysis"/>
    <property type="evidence" value="ECO:0007669"/>
    <property type="project" value="InterPro"/>
</dbReference>
<organism evidence="6 7">
    <name type="scientific">Symbiodinium natans</name>
    <dbReference type="NCBI Taxonomy" id="878477"/>
    <lineage>
        <taxon>Eukaryota</taxon>
        <taxon>Sar</taxon>
        <taxon>Alveolata</taxon>
        <taxon>Dinophyceae</taxon>
        <taxon>Suessiales</taxon>
        <taxon>Symbiodiniaceae</taxon>
        <taxon>Symbiodinium</taxon>
    </lineage>
</organism>
<gene>
    <name evidence="6" type="primary">Agbl1</name>
    <name evidence="6" type="ORF">SNAT2548_LOCUS1887</name>
</gene>
<evidence type="ECO:0000313" key="6">
    <source>
        <dbReference type="EMBL" id="CAE6959266.1"/>
    </source>
</evidence>
<dbReference type="PROSITE" id="PS52035">
    <property type="entry name" value="PEPTIDASE_M14"/>
    <property type="match status" value="1"/>
</dbReference>
<proteinExistence type="inferred from homology"/>
<feature type="active site" description="Proton donor/acceptor" evidence="3">
    <location>
        <position position="498"/>
    </location>
</feature>
<dbReference type="EMBL" id="CAJNDS010000108">
    <property type="protein sequence ID" value="CAE6959266.1"/>
    <property type="molecule type" value="Genomic_DNA"/>
</dbReference>
<comment type="caution">
    <text evidence="6">The sequence shown here is derived from an EMBL/GenBank/DDBJ whole genome shotgun (WGS) entry which is preliminary data.</text>
</comment>
<dbReference type="InterPro" id="IPR000834">
    <property type="entry name" value="Peptidase_M14"/>
</dbReference>
<feature type="domain" description="Peptidase M14" evidence="5">
    <location>
        <begin position="242"/>
        <end position="522"/>
    </location>
</feature>
<dbReference type="InterPro" id="IPR050821">
    <property type="entry name" value="Cytosolic_carboxypeptidase"/>
</dbReference>
<dbReference type="SUPFAM" id="SSF53187">
    <property type="entry name" value="Zn-dependent exopeptidases"/>
    <property type="match status" value="1"/>
</dbReference>
<feature type="compositionally biased region" description="Polar residues" evidence="4">
    <location>
        <begin position="925"/>
        <end position="942"/>
    </location>
</feature>
<feature type="compositionally biased region" description="Basic and acidic residues" evidence="4">
    <location>
        <begin position="714"/>
        <end position="731"/>
    </location>
</feature>
<feature type="compositionally biased region" description="Basic and acidic residues" evidence="4">
    <location>
        <begin position="15"/>
        <end position="26"/>
    </location>
</feature>
<feature type="compositionally biased region" description="Basic and acidic residues" evidence="4">
    <location>
        <begin position="883"/>
        <end position="900"/>
    </location>
</feature>
<feature type="region of interest" description="Disordered" evidence="4">
    <location>
        <begin position="867"/>
        <end position="1013"/>
    </location>
</feature>
<dbReference type="Proteomes" id="UP000604046">
    <property type="component" value="Unassembled WGS sequence"/>
</dbReference>
<comment type="cofactor">
    <cofactor evidence="1">
        <name>Zn(2+)</name>
        <dbReference type="ChEBI" id="CHEBI:29105"/>
    </cofactor>
</comment>
<evidence type="ECO:0000256" key="2">
    <source>
        <dbReference type="ARBA" id="ARBA00005988"/>
    </source>
</evidence>
<sequence>MSARTGRRSASPARDGGEEPSKESKALRTVFQRKTPEEIAQRRSMLAELVRQTSELEEGRPWSGPTVAPALDRGSDKAPPPLARRVTADGPLRFASHFECGNLLTAKLVLSAPSKSGLLPGAAPQGPDLEYELMVDADTQSAQGHTQWFYFSVRNGGWCGTVQFRIVNLRKKKSLYQQGFQPFVFSARKKHRGWEPFVCQGVSYSPSAKRGDKEGLRGDFHTLQWSYRIERKEDELFFAAYPPYTYSMMQSFLSCLEQEPAARAHFVRAELCHSIGQLPVPLLAISQGLRTEEAEGDDESKAKAKYAIVITARQHPGEVVGSWAVQGLLRFLLGPTPAARCLREVYLFHVVPMVNVDGVVHGNSRCTLAGVDPNRVWHDPNPILHPVIFALKNHLRSLSQGLQPAATHHVGGGSSSSSVRGLEMFLDLHGHSAKFGCFFYGSNPTAHISNAVFPKMCSSISTDLSFEQCHWRCTRSHRKTARYVVYKQFGVKYTYTIECSFFAPVDTGTEGSEGYFTPSRVEFIGCAVGCGLALFFNVDLCAVAKACPRERHPLALDALGSEVQEEAQLAAGPRPRPPLAPGSPGERELQEVCPCEGLLLDLSCPRVLTARPWFQTEVLDSITAGDVLESLLATYGEVVPDLARLTRGDGSDDGGDSDGDDADEEERVRPKEAGAGAGSGGSVTSPSSGARRKGPSKDAAQAAPKRNGKSAAAGKEDDREEKPTEPGRETGEEVAAVAGATDPAGRGVSSSPLPQSPGGRRSLRAPHRARSVDPRLDSRLDKDARFDPLTVVRLSPEQWSSPDMRIPRGAAQYWVEDEEARPRVRRAEDPQGVTAQGHLAVLSGSQASTAGGCAPRGLCVTGGGAVSASTDAGWRPGGHRRLSGQEKTRGRAATERDRPLRPSQMRQPGRRTPVEEEDPMLLTRPLQSTRRLTSGQDEQLPTHSVGMHLGPLQGPGLSLSQSPLGPLSSLTAKDGTREGHGPCGGTAPGTAPARRGSGSNQSAPSGAPSTMQR</sequence>
<dbReference type="PANTHER" id="PTHR12756">
    <property type="entry name" value="CYTOSOLIC CARBOXYPEPTIDASE"/>
    <property type="match status" value="1"/>
</dbReference>
<feature type="region of interest" description="Disordered" evidence="4">
    <location>
        <begin position="566"/>
        <end position="587"/>
    </location>
</feature>
<name>A0A812HS15_9DINO</name>
<evidence type="ECO:0000313" key="7">
    <source>
        <dbReference type="Proteomes" id="UP000604046"/>
    </source>
</evidence>
<dbReference type="OrthoDB" id="10253041at2759"/>
<evidence type="ECO:0000256" key="1">
    <source>
        <dbReference type="ARBA" id="ARBA00001947"/>
    </source>
</evidence>
<reference evidence="6" key="1">
    <citation type="submission" date="2021-02" db="EMBL/GenBank/DDBJ databases">
        <authorList>
            <person name="Dougan E. K."/>
            <person name="Rhodes N."/>
            <person name="Thang M."/>
            <person name="Chan C."/>
        </authorList>
    </citation>
    <scope>NUCLEOTIDE SEQUENCE</scope>
</reference>
<protein>
    <submittedName>
        <fullName evidence="6">Agbl1 protein</fullName>
    </submittedName>
</protein>
<feature type="compositionally biased region" description="Basic and acidic residues" evidence="4">
    <location>
        <begin position="770"/>
        <end position="779"/>
    </location>
</feature>
<dbReference type="Gene3D" id="2.60.40.3120">
    <property type="match status" value="1"/>
</dbReference>
<dbReference type="Gene3D" id="3.40.630.10">
    <property type="entry name" value="Zn peptidases"/>
    <property type="match status" value="1"/>
</dbReference>
<dbReference type="GO" id="GO:0008270">
    <property type="term" value="F:zinc ion binding"/>
    <property type="evidence" value="ECO:0007669"/>
    <property type="project" value="InterPro"/>
</dbReference>